<sequence>MRPTFDAVRSGYLARVRWVLCAGSSVGFELLFCCSSVLLALSLSRDCEASLALAWVATVFKTRALDQPTSIFAAHISASCDTDRPQTSSKMPAASSSALHHAHNHPTDKTGSKGKAAILKTTTTTTTTTPQPQRLKVNSHAGIPKIQTPQHSSFPPLPLPQIPTLLPRSSMSSCVGCREANRQADGHRLR</sequence>
<evidence type="ECO:0000313" key="3">
    <source>
        <dbReference type="Proteomes" id="UP001456524"/>
    </source>
</evidence>
<name>A0ABR1XN42_9PEZI</name>
<organism evidence="2 3">
    <name type="scientific">Phyllosticta citrichinensis</name>
    <dbReference type="NCBI Taxonomy" id="1130410"/>
    <lineage>
        <taxon>Eukaryota</taxon>
        <taxon>Fungi</taxon>
        <taxon>Dikarya</taxon>
        <taxon>Ascomycota</taxon>
        <taxon>Pezizomycotina</taxon>
        <taxon>Dothideomycetes</taxon>
        <taxon>Dothideomycetes incertae sedis</taxon>
        <taxon>Botryosphaeriales</taxon>
        <taxon>Phyllostictaceae</taxon>
        <taxon>Phyllosticta</taxon>
    </lineage>
</organism>
<keyword evidence="3" id="KW-1185">Reference proteome</keyword>
<evidence type="ECO:0000256" key="1">
    <source>
        <dbReference type="SAM" id="MobiDB-lite"/>
    </source>
</evidence>
<protein>
    <submittedName>
        <fullName evidence="2">Uncharacterized protein</fullName>
    </submittedName>
</protein>
<reference evidence="2 3" key="1">
    <citation type="journal article" date="2022" name="G3 (Bethesda)">
        <title>Enemy or ally: a genomic approach to elucidate the lifestyle of Phyllosticta citrichinaensis.</title>
        <authorList>
            <person name="Buijs V.A."/>
            <person name="Groenewald J.Z."/>
            <person name="Haridas S."/>
            <person name="LaButti K.M."/>
            <person name="Lipzen A."/>
            <person name="Martin F.M."/>
            <person name="Barry K."/>
            <person name="Grigoriev I.V."/>
            <person name="Crous P.W."/>
            <person name="Seidl M.F."/>
        </authorList>
    </citation>
    <scope>NUCLEOTIDE SEQUENCE [LARGE SCALE GENOMIC DNA]</scope>
    <source>
        <strain evidence="2 3">CBS 129764</strain>
    </source>
</reference>
<dbReference type="EMBL" id="JBBWUH010000007">
    <property type="protein sequence ID" value="KAK8161585.1"/>
    <property type="molecule type" value="Genomic_DNA"/>
</dbReference>
<feature type="region of interest" description="Disordered" evidence="1">
    <location>
        <begin position="83"/>
        <end position="113"/>
    </location>
</feature>
<proteinExistence type="predicted"/>
<dbReference type="Proteomes" id="UP001456524">
    <property type="component" value="Unassembled WGS sequence"/>
</dbReference>
<evidence type="ECO:0000313" key="2">
    <source>
        <dbReference type="EMBL" id="KAK8161585.1"/>
    </source>
</evidence>
<comment type="caution">
    <text evidence="2">The sequence shown here is derived from an EMBL/GenBank/DDBJ whole genome shotgun (WGS) entry which is preliminary data.</text>
</comment>
<accession>A0ABR1XN42</accession>
<gene>
    <name evidence="2" type="ORF">IWX90DRAFT_274210</name>
</gene>